<accession>A0A1H9NU65</accession>
<evidence type="ECO:0000313" key="2">
    <source>
        <dbReference type="EMBL" id="SER38873.1"/>
    </source>
</evidence>
<evidence type="ECO:0000313" key="3">
    <source>
        <dbReference type="Proteomes" id="UP000199021"/>
    </source>
</evidence>
<dbReference type="Proteomes" id="UP000199021">
    <property type="component" value="Unassembled WGS sequence"/>
</dbReference>
<dbReference type="SUPFAM" id="SSF52980">
    <property type="entry name" value="Restriction endonuclease-like"/>
    <property type="match status" value="1"/>
</dbReference>
<sequence>MEALELESRPYSKEEYFTLLEQSLHKLEFLDGEVRMMSGGSISHNTIMANTFGFLWAKKGSCKVHNSENAVSVSSIKSYFFPDLTVTCNQPTYEKGGIAKLTNPELIIEVLSESTADYDRTDKFTAYRQLESFKEYILIDSRRMRVDTFYRENHQYWHIGSYFNPDHEVEVRTLGLKLSMATIYEGVEFSTYQ</sequence>
<name>A0A1H9NU65_9BACT</name>
<proteinExistence type="predicted"/>
<dbReference type="GO" id="GO:0004519">
    <property type="term" value="F:endonuclease activity"/>
    <property type="evidence" value="ECO:0007669"/>
    <property type="project" value="UniProtKB-KW"/>
</dbReference>
<dbReference type="Pfam" id="PF05685">
    <property type="entry name" value="Uma2"/>
    <property type="match status" value="1"/>
</dbReference>
<keyword evidence="2" id="KW-0255">Endonuclease</keyword>
<keyword evidence="2" id="KW-0540">Nuclease</keyword>
<gene>
    <name evidence="2" type="ORF">SAMN05444359_13922</name>
</gene>
<dbReference type="AlphaFoldDB" id="A0A1H9NU65"/>
<reference evidence="3" key="1">
    <citation type="submission" date="2016-10" db="EMBL/GenBank/DDBJ databases">
        <authorList>
            <person name="Varghese N."/>
            <person name="Submissions S."/>
        </authorList>
    </citation>
    <scope>NUCLEOTIDE SEQUENCE [LARGE SCALE GENOMIC DNA]</scope>
    <source>
        <strain evidence="3">DSM 24740</strain>
    </source>
</reference>
<dbReference type="InterPro" id="IPR011335">
    <property type="entry name" value="Restrct_endonuc-II-like"/>
</dbReference>
<dbReference type="PANTHER" id="PTHR36558">
    <property type="entry name" value="GLR1098 PROTEIN"/>
    <property type="match status" value="1"/>
</dbReference>
<keyword evidence="2" id="KW-0378">Hydrolase</keyword>
<dbReference type="InParanoid" id="A0A1H9NU65"/>
<feature type="domain" description="Putative restriction endonuclease" evidence="1">
    <location>
        <begin position="14"/>
        <end position="180"/>
    </location>
</feature>
<dbReference type="CDD" id="cd06260">
    <property type="entry name" value="DUF820-like"/>
    <property type="match status" value="1"/>
</dbReference>
<organism evidence="2 3">
    <name type="scientific">Neolewinella agarilytica</name>
    <dbReference type="NCBI Taxonomy" id="478744"/>
    <lineage>
        <taxon>Bacteria</taxon>
        <taxon>Pseudomonadati</taxon>
        <taxon>Bacteroidota</taxon>
        <taxon>Saprospiria</taxon>
        <taxon>Saprospirales</taxon>
        <taxon>Lewinellaceae</taxon>
        <taxon>Neolewinella</taxon>
    </lineage>
</organism>
<dbReference type="Gene3D" id="3.90.1570.10">
    <property type="entry name" value="tt1808, chain A"/>
    <property type="match status" value="1"/>
</dbReference>
<dbReference type="OrthoDB" id="668969at2"/>
<dbReference type="RefSeq" id="WP_090173224.1">
    <property type="nucleotide sequence ID" value="NZ_FOFB01000039.1"/>
</dbReference>
<protein>
    <submittedName>
        <fullName evidence="2">Endonuclease, Uma2 family (Restriction endonuclease fold)</fullName>
    </submittedName>
</protein>
<keyword evidence="3" id="KW-1185">Reference proteome</keyword>
<dbReference type="PANTHER" id="PTHR36558:SF1">
    <property type="entry name" value="RESTRICTION ENDONUCLEASE DOMAIN-CONTAINING PROTEIN-RELATED"/>
    <property type="match status" value="1"/>
</dbReference>
<dbReference type="EMBL" id="FOFB01000039">
    <property type="protein sequence ID" value="SER38873.1"/>
    <property type="molecule type" value="Genomic_DNA"/>
</dbReference>
<evidence type="ECO:0000259" key="1">
    <source>
        <dbReference type="Pfam" id="PF05685"/>
    </source>
</evidence>
<dbReference type="STRING" id="478744.SAMN05444359_13922"/>
<dbReference type="InterPro" id="IPR008538">
    <property type="entry name" value="Uma2"/>
</dbReference>
<dbReference type="InterPro" id="IPR012296">
    <property type="entry name" value="Nuclease_put_TT1808"/>
</dbReference>